<dbReference type="PANTHER" id="PTHR42973:SF39">
    <property type="entry name" value="FAD-BINDING PCMH-TYPE DOMAIN-CONTAINING PROTEIN"/>
    <property type="match status" value="1"/>
</dbReference>
<dbReference type="Proteomes" id="UP000272474">
    <property type="component" value="Unassembled WGS sequence"/>
</dbReference>
<feature type="domain" description="FAD-binding PCMH-type" evidence="6">
    <location>
        <begin position="21"/>
        <end position="201"/>
    </location>
</feature>
<dbReference type="GO" id="GO:0071949">
    <property type="term" value="F:FAD binding"/>
    <property type="evidence" value="ECO:0007669"/>
    <property type="project" value="InterPro"/>
</dbReference>
<evidence type="ECO:0000313" key="7">
    <source>
        <dbReference type="EMBL" id="RKN40123.1"/>
    </source>
</evidence>
<evidence type="ECO:0000256" key="3">
    <source>
        <dbReference type="ARBA" id="ARBA00022630"/>
    </source>
</evidence>
<evidence type="ECO:0000313" key="8">
    <source>
        <dbReference type="Proteomes" id="UP000272474"/>
    </source>
</evidence>
<protein>
    <submittedName>
        <fullName evidence="7">FAD-binding protein</fullName>
    </submittedName>
</protein>
<evidence type="ECO:0000259" key="6">
    <source>
        <dbReference type="PROSITE" id="PS51387"/>
    </source>
</evidence>
<evidence type="ECO:0000256" key="2">
    <source>
        <dbReference type="ARBA" id="ARBA00005466"/>
    </source>
</evidence>
<proteinExistence type="inferred from homology"/>
<keyword evidence="5" id="KW-0560">Oxidoreductase</keyword>
<dbReference type="PROSITE" id="PS51387">
    <property type="entry name" value="FAD_PCMH"/>
    <property type="match status" value="1"/>
</dbReference>
<dbReference type="InterPro" id="IPR016169">
    <property type="entry name" value="FAD-bd_PCMH_sub2"/>
</dbReference>
<reference evidence="7 8" key="1">
    <citation type="journal article" date="2014" name="Int. J. Syst. Evol. Microbiol.">
        <title>Streptomyces hoynatensis sp. nov., isolated from deep marine sediment.</title>
        <authorList>
            <person name="Veyisoglu A."/>
            <person name="Sahin N."/>
        </authorList>
    </citation>
    <scope>NUCLEOTIDE SEQUENCE [LARGE SCALE GENOMIC DNA]</scope>
    <source>
        <strain evidence="7 8">KCTC 29097</strain>
    </source>
</reference>
<comment type="similarity">
    <text evidence="2">Belongs to the oxygen-dependent FAD-linked oxidoreductase family.</text>
</comment>
<comment type="caution">
    <text evidence="7">The sequence shown here is derived from an EMBL/GenBank/DDBJ whole genome shotgun (WGS) entry which is preliminary data.</text>
</comment>
<dbReference type="InterPro" id="IPR016166">
    <property type="entry name" value="FAD-bd_PCMH"/>
</dbReference>
<dbReference type="SUPFAM" id="SSF56176">
    <property type="entry name" value="FAD-binding/transporter-associated domain-like"/>
    <property type="match status" value="1"/>
</dbReference>
<dbReference type="Pfam" id="PF01565">
    <property type="entry name" value="FAD_binding_4"/>
    <property type="match status" value="1"/>
</dbReference>
<dbReference type="InterPro" id="IPR006094">
    <property type="entry name" value="Oxid_FAD_bind_N"/>
</dbReference>
<dbReference type="InterPro" id="IPR050416">
    <property type="entry name" value="FAD-linked_Oxidoreductase"/>
</dbReference>
<dbReference type="RefSeq" id="WP_120681554.1">
    <property type="nucleotide sequence ID" value="NZ_RBAL01000011.1"/>
</dbReference>
<evidence type="ECO:0000256" key="4">
    <source>
        <dbReference type="ARBA" id="ARBA00022827"/>
    </source>
</evidence>
<accession>A0A3A9YVP8</accession>
<evidence type="ECO:0000256" key="5">
    <source>
        <dbReference type="ARBA" id="ARBA00023002"/>
    </source>
</evidence>
<dbReference type="Gene3D" id="3.40.462.20">
    <property type="match status" value="1"/>
</dbReference>
<keyword evidence="4" id="KW-0274">FAD</keyword>
<gene>
    <name evidence="7" type="ORF">D7294_19675</name>
</gene>
<dbReference type="InterPro" id="IPR036318">
    <property type="entry name" value="FAD-bd_PCMH-like_sf"/>
</dbReference>
<dbReference type="AlphaFoldDB" id="A0A3A9YVP8"/>
<evidence type="ECO:0000256" key="1">
    <source>
        <dbReference type="ARBA" id="ARBA00001974"/>
    </source>
</evidence>
<organism evidence="7 8">
    <name type="scientific">Streptomyces hoynatensis</name>
    <dbReference type="NCBI Taxonomy" id="1141874"/>
    <lineage>
        <taxon>Bacteria</taxon>
        <taxon>Bacillati</taxon>
        <taxon>Actinomycetota</taxon>
        <taxon>Actinomycetes</taxon>
        <taxon>Kitasatosporales</taxon>
        <taxon>Streptomycetaceae</taxon>
        <taxon>Streptomyces</taxon>
    </lineage>
</organism>
<keyword evidence="3" id="KW-0285">Flavoprotein</keyword>
<dbReference type="Gene3D" id="3.30.465.10">
    <property type="match status" value="1"/>
</dbReference>
<dbReference type="InterPro" id="IPR012951">
    <property type="entry name" value="BBE"/>
</dbReference>
<dbReference type="Pfam" id="PF08031">
    <property type="entry name" value="BBE"/>
    <property type="match status" value="1"/>
</dbReference>
<dbReference type="OrthoDB" id="545125at2"/>
<dbReference type="PANTHER" id="PTHR42973">
    <property type="entry name" value="BINDING OXIDOREDUCTASE, PUTATIVE (AFU_ORTHOLOGUE AFUA_1G17690)-RELATED"/>
    <property type="match status" value="1"/>
</dbReference>
<comment type="cofactor">
    <cofactor evidence="1">
        <name>FAD</name>
        <dbReference type="ChEBI" id="CHEBI:57692"/>
    </cofactor>
</comment>
<dbReference type="EMBL" id="RBAL01000011">
    <property type="protein sequence ID" value="RKN40123.1"/>
    <property type="molecule type" value="Genomic_DNA"/>
</dbReference>
<sequence length="495" mass="54098">MRVEPGDDQYDTLVVGFNQRYRASPEAVHVVRSTEETVAAVSEAVRSGKRLSVRSGGHCYADLVYHPQAEVIVDLSLLNRVSWDGERRAFLAEPGAQLTDVYETLNRGWGVTLPGGLCPAVGLGGHASGGGYGLLNRRNGVVADHVAAVEVVVADRRGGARAVVASRESRGDLGDLWWAICGGGGGTFGIVTRFWLRSRGATGDDPRDQLPRTPERVLVNAATLPYEGLTEESFTRLVRNFAGWCGEHPSAEPPEGAIGAIMIAPHKAGRQIQMLSLVEAALPGAESALREFTTYVANGTGMQVGPSLPMRWDQTERLLSSIEPRTMWHLTERLAVKSAFHKTPWTPEQCAAAFRQLTRDDYANDTSRVVFYAAGAQINTVPEDAVAFPHRDSTYVVTYESFWSQPGEDQAHVGWLRDVYGGVYAATGGYPIPGKDTAGCYINSPDPDILDPEFNTSGVPWHAFYFGNNYARLQRAKRRWDPGNVFRHSLSVRPD</sequence>
<name>A0A3A9YVP8_9ACTN</name>
<keyword evidence="8" id="KW-1185">Reference proteome</keyword>
<dbReference type="GO" id="GO:0016491">
    <property type="term" value="F:oxidoreductase activity"/>
    <property type="evidence" value="ECO:0007669"/>
    <property type="project" value="UniProtKB-KW"/>
</dbReference>